<feature type="region of interest" description="Disordered" evidence="2">
    <location>
        <begin position="1009"/>
        <end position="1047"/>
    </location>
</feature>
<dbReference type="SUPFAM" id="SSF101447">
    <property type="entry name" value="Formin homology 2 domain (FH2 domain)"/>
    <property type="match status" value="1"/>
</dbReference>
<feature type="compositionally biased region" description="Basic and acidic residues" evidence="2">
    <location>
        <begin position="1278"/>
        <end position="1287"/>
    </location>
</feature>
<evidence type="ECO:0000256" key="2">
    <source>
        <dbReference type="SAM" id="MobiDB-lite"/>
    </source>
</evidence>
<feature type="compositionally biased region" description="Basic and acidic residues" evidence="2">
    <location>
        <begin position="837"/>
        <end position="860"/>
    </location>
</feature>
<reference evidence="4" key="2">
    <citation type="submission" date="2022-10" db="EMBL/GenBank/DDBJ databases">
        <authorList>
            <consortium name="ENA_rothamsted_submissions"/>
            <consortium name="culmorum"/>
            <person name="King R."/>
        </authorList>
    </citation>
    <scope>NUCLEOTIDE SEQUENCE</scope>
</reference>
<evidence type="ECO:0000259" key="3">
    <source>
        <dbReference type="PROSITE" id="PS51444"/>
    </source>
</evidence>
<proteinExistence type="predicted"/>
<feature type="compositionally biased region" description="Basic and acidic residues" evidence="2">
    <location>
        <begin position="817"/>
        <end position="826"/>
    </location>
</feature>
<feature type="region of interest" description="Disordered" evidence="2">
    <location>
        <begin position="676"/>
        <end position="801"/>
    </location>
</feature>
<feature type="compositionally biased region" description="Low complexity" evidence="2">
    <location>
        <begin position="1382"/>
        <end position="1396"/>
    </location>
</feature>
<dbReference type="PANTHER" id="PTHR46345">
    <property type="entry name" value="INVERTED FORMIN-2"/>
    <property type="match status" value="1"/>
</dbReference>
<feature type="compositionally biased region" description="Basic and acidic residues" evidence="2">
    <location>
        <begin position="727"/>
        <end position="738"/>
    </location>
</feature>
<dbReference type="SMART" id="SM00498">
    <property type="entry name" value="FH2"/>
    <property type="match status" value="1"/>
</dbReference>
<feature type="compositionally biased region" description="Low complexity" evidence="2">
    <location>
        <begin position="1482"/>
        <end position="1510"/>
    </location>
</feature>
<feature type="compositionally biased region" description="Polar residues" evidence="2">
    <location>
        <begin position="973"/>
        <end position="996"/>
    </location>
</feature>
<feature type="compositionally biased region" description="Basic and acidic residues" evidence="2">
    <location>
        <begin position="1087"/>
        <end position="1099"/>
    </location>
</feature>
<feature type="compositionally biased region" description="Polar residues" evidence="2">
    <location>
        <begin position="861"/>
        <end position="878"/>
    </location>
</feature>
<dbReference type="Gene3D" id="1.20.58.2220">
    <property type="entry name" value="Formin, FH2 domain"/>
    <property type="match status" value="1"/>
</dbReference>
<accession>A0A9P0IYL1</accession>
<dbReference type="GO" id="GO:0003779">
    <property type="term" value="F:actin binding"/>
    <property type="evidence" value="ECO:0007669"/>
    <property type="project" value="InterPro"/>
</dbReference>
<dbReference type="InterPro" id="IPR015425">
    <property type="entry name" value="FH2_Formin"/>
</dbReference>
<feature type="domain" description="FH2" evidence="3">
    <location>
        <begin position="229"/>
        <end position="631"/>
    </location>
</feature>
<dbReference type="InterPro" id="IPR016024">
    <property type="entry name" value="ARM-type_fold"/>
</dbReference>
<feature type="compositionally biased region" description="Polar residues" evidence="2">
    <location>
        <begin position="1310"/>
        <end position="1350"/>
    </location>
</feature>
<name>A0A9P0IYL1_9DIPT</name>
<dbReference type="PANTHER" id="PTHR46345:SF8">
    <property type="entry name" value="FORMIN 3, ISOFORM B"/>
    <property type="match status" value="1"/>
</dbReference>
<dbReference type="Pfam" id="PF02181">
    <property type="entry name" value="FH2"/>
    <property type="match status" value="1"/>
</dbReference>
<feature type="compositionally biased region" description="Polar residues" evidence="2">
    <location>
        <begin position="1289"/>
        <end position="1302"/>
    </location>
</feature>
<feature type="compositionally biased region" description="Polar residues" evidence="2">
    <location>
        <begin position="950"/>
        <end position="960"/>
    </location>
</feature>
<gene>
    <name evidence="4" type="ORF">CHIRRI_LOCUS7371</name>
</gene>
<sequence>MYILIKKSSKFERIASNIPDLSVQLDVFDEQRECDESQSLQGSDGINLNSHLDVFYAILRQVADTPHEIPFLNILQHLLRIDSKEPISDTIWDTLEILVHRTTLIEDKADSEKILRAQKFSCPHCRSDVASPRKLSLPHSIQSPVTLSTNQSGVPPPAPPLPPLLQLQGSCDPQVPISQQHNVPPPPPPIPKIPNPPCLPPPNNLTVNDKSCRPKTPEINSEVLKPLPQQETPTPRAKMKTINWNKIPPNKVIGKNNIWSIVADNHQNSPMSEMNWDEMEGLFCQQITQGSPKLGREPGNDTLERRSRRDNEITLLDGKRSLNVNIFLKQFRSTNLEITRMIRDGEHDQIGLEKLRGLLKILPEFDELEMLKNFEGDKERLGNAEKFLLQLIHVPNYKLRIECMLLKEEFTANLSYLEPNINSMLYAGEDLMTNKALQEVLYMVVVAGNFLNAGGYAGNAAGVKLSSLQKLTDIRANKPGMNLIHFVALQAEKKNKDLLIFADDMSSLENASKTTIEQINNEIITLDKRLKTIKKQIELPSTEDDIRLQMEDFIKAAENELSMLHRAMKELESTRVQLAEFFCEDSNQFKIEECFKIFYHFCEKFKTAVKENEKRRIQEEQANVRRKQREEQLANKRKQYIQNGSTVSDSENSFLMDPPTISYDIRFSPAMSRRRMGSFNNQNNTYDGFRDEGMSPDITPNGSLRRRRSRVLSEEDEGSLMDFLRSSGHDGTTRERKSASGYGSLDRSWARRARSGSAGKQRPDLLNVDFGSDRERPASPSPVTENKPIVEHEDDPKPRISREWRQKIENWLQANEQDEKQNDEYRKKRGRVTSNRRSLETDTESEKGNKLDTLPEEKSHNSPSQIQSPNATNANSAVPNVPLESYRRVYPEWKPSTSLEKADIVGTIEALAGMTYVQAHTRDKNIWRKPPQNATSSTESTDADAKNIRRQSSQDSNSPLHSIVEEDKRKSNEQSPVEKSSASTNKIPDSQNSDEINKQTIYIRPPIDENQPAQHAKHNSSIYIRPDSDPLVSDNQPNIPKRIRRPYINETNNKIEIDSDNVETPPVTRKHLHLSHHNSGNSNSKESNNEGSEKQKMDQELFLGDGQFDRFSSARRTRRFKRPIDLSSATEGNTNPSTTSPDSTSEASFSIENPIDSHASSKDNIRISNNCKTTLTKTELVSNDNNSTKEAKNKVNKDVVTRIGKIGKSISRISQEDVREAIRSLKSPTPEREWNIRDGFRNAASNKLTSHELNDEGFEETQSLVSDTPSLTTSSCNEEAKSKKENSPDDNTSSVNAANASPTKRRALKPSSQLQTLLARNQQSLERSRSLRTTAMPTGTRSASSTPRRTNSLRKPEQQNQLPKPTISSIANKRLDVERSNSRASLRSSRSSLNSAVSTNTVKKMPTKPSVPSSAANTSKRSLLLPPNPSSANKSSKTISRVPASRSSSSGSSIGPAIKKPPTPSKISSSVSTSFRENQSNRSKISPASSAASTKTNSSNSMSRTSPSARPSSFMRPTTSSATKVKSK</sequence>
<evidence type="ECO:0000256" key="1">
    <source>
        <dbReference type="SAM" id="Coils"/>
    </source>
</evidence>
<protein>
    <recommendedName>
        <fullName evidence="3">FH2 domain-containing protein</fullName>
    </recommendedName>
</protein>
<feature type="compositionally biased region" description="Polar residues" evidence="2">
    <location>
        <begin position="1515"/>
        <end position="1528"/>
    </location>
</feature>
<feature type="compositionally biased region" description="Basic and acidic residues" evidence="2">
    <location>
        <begin position="963"/>
        <end position="972"/>
    </location>
</feature>
<evidence type="ECO:0000313" key="4">
    <source>
        <dbReference type="EMBL" id="CAH1720177.1"/>
    </source>
</evidence>
<dbReference type="Gene3D" id="1.10.238.150">
    <property type="entry name" value="Formin, FH3 diaphanous domain"/>
    <property type="match status" value="1"/>
</dbReference>
<feature type="compositionally biased region" description="Basic and acidic residues" evidence="2">
    <location>
        <begin position="788"/>
        <end position="801"/>
    </location>
</feature>
<feature type="compositionally biased region" description="Pro residues" evidence="2">
    <location>
        <begin position="183"/>
        <end position="203"/>
    </location>
</feature>
<dbReference type="SUPFAM" id="SSF48371">
    <property type="entry name" value="ARM repeat"/>
    <property type="match status" value="1"/>
</dbReference>
<feature type="region of interest" description="Disordered" evidence="2">
    <location>
        <begin position="144"/>
        <end position="203"/>
    </location>
</feature>
<evidence type="ECO:0000313" key="5">
    <source>
        <dbReference type="Proteomes" id="UP001153620"/>
    </source>
</evidence>
<feature type="compositionally biased region" description="Polar residues" evidence="2">
    <location>
        <begin position="144"/>
        <end position="153"/>
    </location>
</feature>
<dbReference type="InterPro" id="IPR010472">
    <property type="entry name" value="FH3_dom"/>
</dbReference>
<keyword evidence="1" id="KW-0175">Coiled coil</keyword>
<feature type="compositionally biased region" description="Low complexity" evidence="2">
    <location>
        <begin position="1465"/>
        <end position="1474"/>
    </location>
</feature>
<feature type="coiled-coil region" evidence="1">
    <location>
        <begin position="610"/>
        <end position="639"/>
    </location>
</feature>
<feature type="region of interest" description="Disordered" evidence="2">
    <location>
        <begin position="1253"/>
        <end position="1528"/>
    </location>
</feature>
<dbReference type="EMBL" id="OU895878">
    <property type="protein sequence ID" value="CAH1720177.1"/>
    <property type="molecule type" value="Genomic_DNA"/>
</dbReference>
<organism evidence="4 5">
    <name type="scientific">Chironomus riparius</name>
    <dbReference type="NCBI Taxonomy" id="315576"/>
    <lineage>
        <taxon>Eukaryota</taxon>
        <taxon>Metazoa</taxon>
        <taxon>Ecdysozoa</taxon>
        <taxon>Arthropoda</taxon>
        <taxon>Hexapoda</taxon>
        <taxon>Insecta</taxon>
        <taxon>Pterygota</taxon>
        <taxon>Neoptera</taxon>
        <taxon>Endopterygota</taxon>
        <taxon>Diptera</taxon>
        <taxon>Nematocera</taxon>
        <taxon>Chironomoidea</taxon>
        <taxon>Chironomidae</taxon>
        <taxon>Chironominae</taxon>
        <taxon>Chironomus</taxon>
    </lineage>
</organism>
<feature type="compositionally biased region" description="Low complexity" evidence="2">
    <location>
        <begin position="1077"/>
        <end position="1086"/>
    </location>
</feature>
<feature type="region of interest" description="Disordered" evidence="2">
    <location>
        <begin position="920"/>
        <end position="996"/>
    </location>
</feature>
<dbReference type="Proteomes" id="UP001153620">
    <property type="component" value="Chromosome 2"/>
</dbReference>
<feature type="compositionally biased region" description="Low complexity" evidence="2">
    <location>
        <begin position="1133"/>
        <end position="1145"/>
    </location>
</feature>
<feature type="compositionally biased region" description="Pro residues" evidence="2">
    <location>
        <begin position="154"/>
        <end position="163"/>
    </location>
</feature>
<feature type="region of interest" description="Disordered" evidence="2">
    <location>
        <begin position="813"/>
        <end position="882"/>
    </location>
</feature>
<feature type="compositionally biased region" description="Polar residues" evidence="2">
    <location>
        <begin position="1260"/>
        <end position="1277"/>
    </location>
</feature>
<dbReference type="Pfam" id="PF06367">
    <property type="entry name" value="Drf_FH3"/>
    <property type="match status" value="1"/>
</dbReference>
<feature type="compositionally biased region" description="Polar residues" evidence="2">
    <location>
        <begin position="1358"/>
        <end position="1371"/>
    </location>
</feature>
<dbReference type="InterPro" id="IPR042201">
    <property type="entry name" value="FH2_Formin_sf"/>
</dbReference>
<dbReference type="OrthoDB" id="6077919at2759"/>
<dbReference type="PROSITE" id="PS51444">
    <property type="entry name" value="FH2"/>
    <property type="match status" value="1"/>
</dbReference>
<feature type="coiled-coil region" evidence="1">
    <location>
        <begin position="516"/>
        <end position="574"/>
    </location>
</feature>
<keyword evidence="5" id="KW-1185">Reference proteome</keyword>
<reference evidence="4" key="1">
    <citation type="submission" date="2022-01" db="EMBL/GenBank/DDBJ databases">
        <authorList>
            <person name="King R."/>
        </authorList>
    </citation>
    <scope>NUCLEOTIDE SEQUENCE</scope>
</reference>
<feature type="compositionally biased region" description="Low complexity" evidence="2">
    <location>
        <begin position="1419"/>
        <end position="1458"/>
    </location>
</feature>
<feature type="region of interest" description="Disordered" evidence="2">
    <location>
        <begin position="1072"/>
        <end position="1149"/>
    </location>
</feature>